<evidence type="ECO:0000256" key="2">
    <source>
        <dbReference type="ARBA" id="ARBA00022670"/>
    </source>
</evidence>
<dbReference type="AlphaFoldDB" id="A0AAV8VPY7"/>
<dbReference type="InterPro" id="IPR009003">
    <property type="entry name" value="Peptidase_S1_PA"/>
</dbReference>
<dbReference type="PANTHER" id="PTHR24276:SF91">
    <property type="entry name" value="AT26814P-RELATED"/>
    <property type="match status" value="1"/>
</dbReference>
<evidence type="ECO:0000256" key="4">
    <source>
        <dbReference type="ARBA" id="ARBA00022825"/>
    </source>
</evidence>
<dbReference type="SMART" id="SM00020">
    <property type="entry name" value="Tryp_SPc"/>
    <property type="match status" value="1"/>
</dbReference>
<dbReference type="PANTHER" id="PTHR24276">
    <property type="entry name" value="POLYSERASE-RELATED"/>
    <property type="match status" value="1"/>
</dbReference>
<comment type="caution">
    <text evidence="9">The sequence shown here is derived from an EMBL/GenBank/DDBJ whole genome shotgun (WGS) entry which is preliminary data.</text>
</comment>
<dbReference type="SUPFAM" id="SSF50494">
    <property type="entry name" value="Trypsin-like serine proteases"/>
    <property type="match status" value="1"/>
</dbReference>
<proteinExistence type="inferred from homology"/>
<evidence type="ECO:0000256" key="6">
    <source>
        <dbReference type="RuleBase" id="RU363034"/>
    </source>
</evidence>
<dbReference type="GO" id="GO:0006508">
    <property type="term" value="P:proteolysis"/>
    <property type="evidence" value="ECO:0007669"/>
    <property type="project" value="UniProtKB-KW"/>
</dbReference>
<evidence type="ECO:0000259" key="8">
    <source>
        <dbReference type="PROSITE" id="PS50240"/>
    </source>
</evidence>
<evidence type="ECO:0000256" key="5">
    <source>
        <dbReference type="ARBA" id="ARBA00023157"/>
    </source>
</evidence>
<name>A0AAV8VPY7_9CUCU</name>
<gene>
    <name evidence="9" type="ORF">NQ315_016424</name>
</gene>
<feature type="domain" description="Peptidase S1" evidence="8">
    <location>
        <begin position="31"/>
        <end position="258"/>
    </location>
</feature>
<dbReference type="PROSITE" id="PS00135">
    <property type="entry name" value="TRYPSIN_SER"/>
    <property type="match status" value="1"/>
</dbReference>
<evidence type="ECO:0000256" key="7">
    <source>
        <dbReference type="SAM" id="SignalP"/>
    </source>
</evidence>
<dbReference type="InterPro" id="IPR001314">
    <property type="entry name" value="Peptidase_S1A"/>
</dbReference>
<reference evidence="9 10" key="1">
    <citation type="journal article" date="2023" name="Insect Mol. Biol.">
        <title>Genome sequencing provides insights into the evolution of gene families encoding plant cell wall-degrading enzymes in longhorned beetles.</title>
        <authorList>
            <person name="Shin N.R."/>
            <person name="Okamura Y."/>
            <person name="Kirsch R."/>
            <person name="Pauchet Y."/>
        </authorList>
    </citation>
    <scope>NUCLEOTIDE SEQUENCE [LARGE SCALE GENOMIC DNA]</scope>
    <source>
        <strain evidence="9">EAD_L_NR</strain>
    </source>
</reference>
<dbReference type="InterPro" id="IPR050430">
    <property type="entry name" value="Peptidase_S1"/>
</dbReference>
<evidence type="ECO:0000313" key="10">
    <source>
        <dbReference type="Proteomes" id="UP001159042"/>
    </source>
</evidence>
<dbReference type="PROSITE" id="PS50240">
    <property type="entry name" value="TRYPSIN_DOM"/>
    <property type="match status" value="1"/>
</dbReference>
<protein>
    <recommendedName>
        <fullName evidence="8">Peptidase S1 domain-containing protein</fullName>
    </recommendedName>
</protein>
<dbReference type="GO" id="GO:0004252">
    <property type="term" value="F:serine-type endopeptidase activity"/>
    <property type="evidence" value="ECO:0007669"/>
    <property type="project" value="InterPro"/>
</dbReference>
<dbReference type="Gene3D" id="2.40.10.10">
    <property type="entry name" value="Trypsin-like serine proteases"/>
    <property type="match status" value="2"/>
</dbReference>
<dbReference type="EMBL" id="JANEYG010000044">
    <property type="protein sequence ID" value="KAJ8916283.1"/>
    <property type="molecule type" value="Genomic_DNA"/>
</dbReference>
<dbReference type="PRINTS" id="PR00722">
    <property type="entry name" value="CHYMOTRYPSIN"/>
</dbReference>
<keyword evidence="5" id="KW-1015">Disulfide bond</keyword>
<dbReference type="PROSITE" id="PS00134">
    <property type="entry name" value="TRYPSIN_HIS"/>
    <property type="match status" value="1"/>
</dbReference>
<feature type="chain" id="PRO_5043339400" description="Peptidase S1 domain-containing protein" evidence="7">
    <location>
        <begin position="17"/>
        <end position="261"/>
    </location>
</feature>
<dbReference type="Proteomes" id="UP001159042">
    <property type="component" value="Unassembled WGS sequence"/>
</dbReference>
<dbReference type="Pfam" id="PF00089">
    <property type="entry name" value="Trypsin"/>
    <property type="match status" value="1"/>
</dbReference>
<keyword evidence="3 6" id="KW-0378">Hydrolase</keyword>
<dbReference type="FunFam" id="2.40.10.10:FF:000034">
    <property type="entry name" value="Eupolytin"/>
    <property type="match status" value="1"/>
</dbReference>
<comment type="similarity">
    <text evidence="1">Belongs to the peptidase S1 family.</text>
</comment>
<keyword evidence="7" id="KW-0732">Signal</keyword>
<organism evidence="9 10">
    <name type="scientific">Exocentrus adspersus</name>
    <dbReference type="NCBI Taxonomy" id="1586481"/>
    <lineage>
        <taxon>Eukaryota</taxon>
        <taxon>Metazoa</taxon>
        <taxon>Ecdysozoa</taxon>
        <taxon>Arthropoda</taxon>
        <taxon>Hexapoda</taxon>
        <taxon>Insecta</taxon>
        <taxon>Pterygota</taxon>
        <taxon>Neoptera</taxon>
        <taxon>Endopterygota</taxon>
        <taxon>Coleoptera</taxon>
        <taxon>Polyphaga</taxon>
        <taxon>Cucujiformia</taxon>
        <taxon>Chrysomeloidea</taxon>
        <taxon>Cerambycidae</taxon>
        <taxon>Lamiinae</taxon>
        <taxon>Acanthocinini</taxon>
        <taxon>Exocentrus</taxon>
    </lineage>
</organism>
<dbReference type="InterPro" id="IPR001254">
    <property type="entry name" value="Trypsin_dom"/>
</dbReference>
<dbReference type="InterPro" id="IPR033116">
    <property type="entry name" value="TRYPSIN_SER"/>
</dbReference>
<keyword evidence="2 6" id="KW-0645">Protease</keyword>
<keyword evidence="4 6" id="KW-0720">Serine protease</keyword>
<accession>A0AAV8VPY7</accession>
<dbReference type="InterPro" id="IPR018114">
    <property type="entry name" value="TRYPSIN_HIS"/>
</dbReference>
<keyword evidence="10" id="KW-1185">Reference proteome</keyword>
<evidence type="ECO:0000313" key="9">
    <source>
        <dbReference type="EMBL" id="KAJ8916283.1"/>
    </source>
</evidence>
<evidence type="ECO:0000256" key="1">
    <source>
        <dbReference type="ARBA" id="ARBA00007664"/>
    </source>
</evidence>
<feature type="signal peptide" evidence="7">
    <location>
        <begin position="1"/>
        <end position="16"/>
    </location>
</feature>
<dbReference type="CDD" id="cd00190">
    <property type="entry name" value="Tryp_SPc"/>
    <property type="match status" value="1"/>
</dbReference>
<sequence length="261" mass="28135">MRVAILCVFLASGTLTFQVQNNWKASVTPRITNGKEAIPHSIPYQAYLIISLTAGGKSICGGSLISPRHVLTAAHCLVDGSEVTIYLGAHNVSQPESNRLEVQSKNLIPHKDYNRNKISDDIGVVALDEDVELNEYVNVVALASRDAGNYEGDSVRISGWGHLHDKNDDTSQTLQEANTTVISNQQCKQAFSIVIDSEICTLGSSGQGTCHGDSGGPLIVDNIQIGIASYTTDGCLSGYPSAYTRISSYLDWLEENTGLEF</sequence>
<dbReference type="InterPro" id="IPR043504">
    <property type="entry name" value="Peptidase_S1_PA_chymotrypsin"/>
</dbReference>
<evidence type="ECO:0000256" key="3">
    <source>
        <dbReference type="ARBA" id="ARBA00022801"/>
    </source>
</evidence>